<proteinExistence type="inferred from homology"/>
<gene>
    <name evidence="3" type="ORF">HYG87_03785</name>
</gene>
<evidence type="ECO:0000256" key="1">
    <source>
        <dbReference type="PIRNR" id="PIRNR016661"/>
    </source>
</evidence>
<feature type="transmembrane region" description="Helical" evidence="2">
    <location>
        <begin position="100"/>
        <end position="122"/>
    </location>
</feature>
<organism evidence="3 4">
    <name type="scientific">Methanobacterium alkalithermotolerans</name>
    <dbReference type="NCBI Taxonomy" id="2731220"/>
    <lineage>
        <taxon>Archaea</taxon>
        <taxon>Methanobacteriati</taxon>
        <taxon>Methanobacteriota</taxon>
        <taxon>Methanomada group</taxon>
        <taxon>Methanobacteria</taxon>
        <taxon>Methanobacteriales</taxon>
        <taxon>Methanobacteriaceae</taxon>
        <taxon>Methanobacterium</taxon>
    </lineage>
</organism>
<dbReference type="GeneID" id="64819856"/>
<keyword evidence="1" id="KW-1003">Cell membrane</keyword>
<dbReference type="OrthoDB" id="50443at2157"/>
<protein>
    <submittedName>
        <fullName evidence="3">Biotin transporter BioY</fullName>
    </submittedName>
</protein>
<dbReference type="PANTHER" id="PTHR34295">
    <property type="entry name" value="BIOTIN TRANSPORTER BIOY"/>
    <property type="match status" value="1"/>
</dbReference>
<name>A0A8T8KB21_9EURY</name>
<dbReference type="PIRSF" id="PIRSF016661">
    <property type="entry name" value="BioY"/>
    <property type="match status" value="1"/>
</dbReference>
<accession>A0A8T8KB21</accession>
<feature type="transmembrane region" description="Helical" evidence="2">
    <location>
        <begin position="77"/>
        <end position="94"/>
    </location>
</feature>
<dbReference type="GO" id="GO:0015225">
    <property type="term" value="F:biotin transmembrane transporter activity"/>
    <property type="evidence" value="ECO:0007669"/>
    <property type="project" value="UniProtKB-UniRule"/>
</dbReference>
<dbReference type="AlphaFoldDB" id="A0A8T8KB21"/>
<keyword evidence="1 2" id="KW-0472">Membrane</keyword>
<dbReference type="Proteomes" id="UP000681041">
    <property type="component" value="Chromosome"/>
</dbReference>
<evidence type="ECO:0000313" key="4">
    <source>
        <dbReference type="Proteomes" id="UP000681041"/>
    </source>
</evidence>
<dbReference type="Gene3D" id="1.10.1760.20">
    <property type="match status" value="1"/>
</dbReference>
<dbReference type="InterPro" id="IPR003784">
    <property type="entry name" value="BioY"/>
</dbReference>
<feature type="transmembrane region" description="Helical" evidence="2">
    <location>
        <begin position="27"/>
        <end position="47"/>
    </location>
</feature>
<reference evidence="3" key="1">
    <citation type="submission" date="2020-07" db="EMBL/GenBank/DDBJ databases">
        <title>Methanobacterium. sp. MethCan genome.</title>
        <authorList>
            <person name="Postec A."/>
            <person name="Quemeneur M."/>
        </authorList>
    </citation>
    <scope>NUCLEOTIDE SEQUENCE</scope>
    <source>
        <strain evidence="3">MethCAN</strain>
    </source>
</reference>
<dbReference type="KEGG" id="meme:HYG87_03785"/>
<feature type="transmembrane region" description="Helical" evidence="2">
    <location>
        <begin position="53"/>
        <end position="70"/>
    </location>
</feature>
<dbReference type="RefSeq" id="WP_211534203.1">
    <property type="nucleotide sequence ID" value="NZ_CP058560.1"/>
</dbReference>
<comment type="subcellular location">
    <subcellularLocation>
        <location evidence="1">Cell membrane</location>
        <topology evidence="1">Multi-pass membrane protein</topology>
    </subcellularLocation>
</comment>
<dbReference type="PANTHER" id="PTHR34295:SF1">
    <property type="entry name" value="BIOTIN TRANSPORTER BIOY"/>
    <property type="match status" value="1"/>
</dbReference>
<dbReference type="EMBL" id="CP058560">
    <property type="protein sequence ID" value="QUH24283.1"/>
    <property type="molecule type" value="Genomic_DNA"/>
</dbReference>
<evidence type="ECO:0000313" key="3">
    <source>
        <dbReference type="EMBL" id="QUH24283.1"/>
    </source>
</evidence>
<keyword evidence="1" id="KW-0813">Transport</keyword>
<keyword evidence="2" id="KW-1133">Transmembrane helix</keyword>
<keyword evidence="2" id="KW-0812">Transmembrane</keyword>
<dbReference type="GO" id="GO:0005886">
    <property type="term" value="C:plasma membrane"/>
    <property type="evidence" value="ECO:0007669"/>
    <property type="project" value="UniProtKB-SubCell"/>
</dbReference>
<feature type="transmembrane region" description="Helical" evidence="2">
    <location>
        <begin position="134"/>
        <end position="159"/>
    </location>
</feature>
<sequence>MTLNDYYKKRYDLFKWRANQTMANKTVMAFFMACITGVMAQLVIPLPWTPVPITAQTFAVLISGIMLGKYWGGLSQLFYVALGVIGVPWFAGMTGGYETILGATGGYLIGFILAALFLGHFADKYIKSRNFVPMLGLMTFASFILIYVPGLLVLATWMYTSTGTTPEIWNLMAMGLLPFVVGDIIKIIGASAFTKVIVPKEEF</sequence>
<keyword evidence="4" id="KW-1185">Reference proteome</keyword>
<evidence type="ECO:0000256" key="2">
    <source>
        <dbReference type="SAM" id="Phobius"/>
    </source>
</evidence>
<dbReference type="Pfam" id="PF02632">
    <property type="entry name" value="BioY"/>
    <property type="match status" value="1"/>
</dbReference>
<comment type="similarity">
    <text evidence="1">Belongs to the BioY family.</text>
</comment>
<feature type="transmembrane region" description="Helical" evidence="2">
    <location>
        <begin position="171"/>
        <end position="193"/>
    </location>
</feature>